<evidence type="ECO:0000256" key="2">
    <source>
        <dbReference type="ARBA" id="ARBA00009730"/>
    </source>
</evidence>
<keyword evidence="7" id="KW-1133">Transmembrane helix</keyword>
<dbReference type="EMBL" id="UYYF01001100">
    <property type="protein sequence ID" value="VDM99529.1"/>
    <property type="molecule type" value="Genomic_DNA"/>
</dbReference>
<evidence type="ECO:0000313" key="8">
    <source>
        <dbReference type="EMBL" id="VDM99529.1"/>
    </source>
</evidence>
<keyword evidence="6" id="KW-0804">Transcription</keyword>
<keyword evidence="7" id="KW-0472">Membrane</keyword>
<comment type="function">
    <text evidence="6">Transcription elongation factor implicated in the maintenance of proper chromatin structure in actively transcribed regions.</text>
</comment>
<keyword evidence="6" id="KW-0805">Transcription regulation</keyword>
<dbReference type="Pfam" id="PF05129">
    <property type="entry name" value="Zn_ribbon_Elf1"/>
    <property type="match status" value="2"/>
</dbReference>
<evidence type="ECO:0000313" key="9">
    <source>
        <dbReference type="Proteomes" id="UP000276776"/>
    </source>
</evidence>
<dbReference type="GO" id="GO:0008023">
    <property type="term" value="C:transcription elongation factor complex"/>
    <property type="evidence" value="ECO:0007669"/>
    <property type="project" value="TreeGrafter"/>
</dbReference>
<dbReference type="InterPro" id="IPR038567">
    <property type="entry name" value="T_Elf1_sf"/>
</dbReference>
<evidence type="ECO:0000256" key="4">
    <source>
        <dbReference type="ARBA" id="ARBA00022833"/>
    </source>
</evidence>
<keyword evidence="6" id="KW-0479">Metal-binding</keyword>
<reference evidence="8 9" key="2">
    <citation type="submission" date="2018-11" db="EMBL/GenBank/DDBJ databases">
        <authorList>
            <consortium name="Pathogen Informatics"/>
        </authorList>
    </citation>
    <scope>NUCLEOTIDE SEQUENCE [LARGE SCALE GENOMIC DNA]</scope>
</reference>
<dbReference type="SUPFAM" id="SSF57783">
    <property type="entry name" value="Zinc beta-ribbon"/>
    <property type="match status" value="2"/>
</dbReference>
<dbReference type="GO" id="GO:0008270">
    <property type="term" value="F:zinc ion binding"/>
    <property type="evidence" value="ECO:0007669"/>
    <property type="project" value="UniProtKB-KW"/>
</dbReference>
<keyword evidence="9" id="KW-1185">Reference proteome</keyword>
<organism evidence="10">
    <name type="scientific">Thelazia callipaeda</name>
    <name type="common">Oriental eyeworm</name>
    <name type="synonym">Parasitic nematode</name>
    <dbReference type="NCBI Taxonomy" id="103827"/>
    <lineage>
        <taxon>Eukaryota</taxon>
        <taxon>Metazoa</taxon>
        <taxon>Ecdysozoa</taxon>
        <taxon>Nematoda</taxon>
        <taxon>Chromadorea</taxon>
        <taxon>Rhabditida</taxon>
        <taxon>Spirurina</taxon>
        <taxon>Spiruromorpha</taxon>
        <taxon>Thelazioidea</taxon>
        <taxon>Thelaziidae</taxon>
        <taxon>Thelazia</taxon>
    </lineage>
</organism>
<evidence type="ECO:0000256" key="7">
    <source>
        <dbReference type="SAM" id="Phobius"/>
    </source>
</evidence>
<keyword evidence="5 6" id="KW-0539">Nucleus</keyword>
<evidence type="ECO:0000256" key="1">
    <source>
        <dbReference type="ARBA" id="ARBA00004123"/>
    </source>
</evidence>
<proteinExistence type="inferred from homology"/>
<keyword evidence="7" id="KW-0812">Transmembrane</keyword>
<evidence type="ECO:0000256" key="6">
    <source>
        <dbReference type="RuleBase" id="RU364033"/>
    </source>
</evidence>
<keyword evidence="4 6" id="KW-0862">Zinc</keyword>
<gene>
    <name evidence="8" type="ORF">TCLT_LOCUS3183</name>
</gene>
<feature type="transmembrane region" description="Helical" evidence="7">
    <location>
        <begin position="39"/>
        <end position="57"/>
    </location>
</feature>
<comment type="subcellular location">
    <subcellularLocation>
        <location evidence="1 6">Nucleus</location>
    </subcellularLocation>
</comment>
<dbReference type="AlphaFoldDB" id="A0A0N5CSI3"/>
<evidence type="ECO:0000256" key="3">
    <source>
        <dbReference type="ARBA" id="ARBA00014973"/>
    </source>
</evidence>
<dbReference type="OrthoDB" id="445983at2759"/>
<evidence type="ECO:0000313" key="10">
    <source>
        <dbReference type="WBParaSite" id="TCLT_0000318501-mRNA-1"/>
    </source>
</evidence>
<dbReference type="GO" id="GO:0000993">
    <property type="term" value="F:RNA polymerase II complex binding"/>
    <property type="evidence" value="ECO:0007669"/>
    <property type="project" value="TreeGrafter"/>
</dbReference>
<dbReference type="GO" id="GO:0006368">
    <property type="term" value="P:transcription elongation by RNA polymerase II"/>
    <property type="evidence" value="ECO:0007669"/>
    <property type="project" value="TreeGrafter"/>
</dbReference>
<dbReference type="STRING" id="103827.A0A0N5CSI3"/>
<sequence>MGRRKSKRKVHSKIRVITPLETQFNCPFCNHEKVCEVKMCVFTFLISCFSIACSLFYNHLKIKIDVIVVFNPKVEIPVEVNLDFHKNERDSYEYSCEVYLFYFRDREQNVGFIACRVCFEDFQTVINYLSEPIDVYSDWIDACEQANP</sequence>
<evidence type="ECO:0000256" key="5">
    <source>
        <dbReference type="ARBA" id="ARBA00023242"/>
    </source>
</evidence>
<dbReference type="PANTHER" id="PTHR20934:SF0">
    <property type="entry name" value="TRANSCRIPTION ELONGATION FACTOR 1 HOMOLOG"/>
    <property type="match status" value="1"/>
</dbReference>
<accession>A0A0N5CSI3</accession>
<dbReference type="Proteomes" id="UP000276776">
    <property type="component" value="Unassembled WGS sequence"/>
</dbReference>
<dbReference type="PANTHER" id="PTHR20934">
    <property type="entry name" value="TRANSCRIPTION ELONGATION FACTOR 1 HOMOLOG"/>
    <property type="match status" value="1"/>
</dbReference>
<protein>
    <recommendedName>
        <fullName evidence="3 6">Transcription elongation factor 1 homolog</fullName>
    </recommendedName>
</protein>
<dbReference type="Gene3D" id="2.20.25.190">
    <property type="match status" value="2"/>
</dbReference>
<dbReference type="InterPro" id="IPR007808">
    <property type="entry name" value="Elf1"/>
</dbReference>
<name>A0A0N5CSI3_THECL</name>
<reference evidence="10" key="1">
    <citation type="submission" date="2017-02" db="UniProtKB">
        <authorList>
            <consortium name="WormBaseParasite"/>
        </authorList>
    </citation>
    <scope>IDENTIFICATION</scope>
</reference>
<dbReference type="WBParaSite" id="TCLT_0000318501-mRNA-1">
    <property type="protein sequence ID" value="TCLT_0000318501-mRNA-1"/>
    <property type="gene ID" value="TCLT_0000318501"/>
</dbReference>
<comment type="similarity">
    <text evidence="2 6">Belongs to the ELOF1 family.</text>
</comment>
<keyword evidence="6" id="KW-0863">Zinc-finger</keyword>